<dbReference type="Proteomes" id="UP000237798">
    <property type="component" value="Unassembled WGS sequence"/>
</dbReference>
<accession>A0A2T0BNV6</accession>
<evidence type="ECO:0000313" key="2">
    <source>
        <dbReference type="EMBL" id="PRR85561.1"/>
    </source>
</evidence>
<keyword evidence="1" id="KW-0472">Membrane</keyword>
<comment type="caution">
    <text evidence="2">The sequence shown here is derived from an EMBL/GenBank/DDBJ whole genome shotgun (WGS) entry which is preliminary data.</text>
</comment>
<keyword evidence="1" id="KW-0812">Transmembrane</keyword>
<protein>
    <submittedName>
        <fullName evidence="2">Uncharacterized protein</fullName>
    </submittedName>
</protein>
<dbReference type="RefSeq" id="WP_106009090.1">
    <property type="nucleotide sequence ID" value="NZ_PVXP01000015.1"/>
</dbReference>
<name>A0A2T0BNV6_9CLOT</name>
<evidence type="ECO:0000256" key="1">
    <source>
        <dbReference type="SAM" id="Phobius"/>
    </source>
</evidence>
<dbReference type="AlphaFoldDB" id="A0A2T0BNV6"/>
<dbReference type="EMBL" id="PVXP01000015">
    <property type="protein sequence ID" value="PRR85561.1"/>
    <property type="molecule type" value="Genomic_DNA"/>
</dbReference>
<feature type="transmembrane region" description="Helical" evidence="1">
    <location>
        <begin position="6"/>
        <end position="24"/>
    </location>
</feature>
<keyword evidence="3" id="KW-1185">Reference proteome</keyword>
<reference evidence="2 3" key="1">
    <citation type="submission" date="2018-03" db="EMBL/GenBank/DDBJ databases">
        <title>Genome sequence of Clostridium luticellarii DSM 29923.</title>
        <authorList>
            <person name="Poehlein A."/>
            <person name="Daniel R."/>
        </authorList>
    </citation>
    <scope>NUCLEOTIDE SEQUENCE [LARGE SCALE GENOMIC DNA]</scope>
    <source>
        <strain evidence="2 3">DSM 29923</strain>
    </source>
</reference>
<gene>
    <name evidence="2" type="ORF">CLLU_14820</name>
</gene>
<keyword evidence="1" id="KW-1133">Transmembrane helix</keyword>
<proteinExistence type="predicted"/>
<evidence type="ECO:0000313" key="3">
    <source>
        <dbReference type="Proteomes" id="UP000237798"/>
    </source>
</evidence>
<sequence length="66" mass="7824">MLYKILYMILLIISVMCLAVYKKISPDTLLDYRRLNYEMVNLIEELKDKAIRYEKMAGYVKGDKDA</sequence>
<organism evidence="2 3">
    <name type="scientific">Clostridium luticellarii</name>
    <dbReference type="NCBI Taxonomy" id="1691940"/>
    <lineage>
        <taxon>Bacteria</taxon>
        <taxon>Bacillati</taxon>
        <taxon>Bacillota</taxon>
        <taxon>Clostridia</taxon>
        <taxon>Eubacteriales</taxon>
        <taxon>Clostridiaceae</taxon>
        <taxon>Clostridium</taxon>
    </lineage>
</organism>